<organism evidence="2 3">
    <name type="scientific">Halodesulfovibrio aestuarii</name>
    <dbReference type="NCBI Taxonomy" id="126333"/>
    <lineage>
        <taxon>Bacteria</taxon>
        <taxon>Pseudomonadati</taxon>
        <taxon>Thermodesulfobacteriota</taxon>
        <taxon>Desulfovibrionia</taxon>
        <taxon>Desulfovibrionales</taxon>
        <taxon>Desulfovibrionaceae</taxon>
        <taxon>Halodesulfovibrio</taxon>
    </lineage>
</organism>
<feature type="transmembrane region" description="Helical" evidence="1">
    <location>
        <begin position="69"/>
        <end position="88"/>
    </location>
</feature>
<feature type="transmembrane region" description="Helical" evidence="1">
    <location>
        <begin position="160"/>
        <end position="179"/>
    </location>
</feature>
<dbReference type="PANTHER" id="PTHR18640">
    <property type="entry name" value="SOLUTE CARRIER FAMILY 10 MEMBER 7"/>
    <property type="match status" value="1"/>
</dbReference>
<feature type="transmembrane region" description="Helical" evidence="1">
    <location>
        <begin position="14"/>
        <end position="31"/>
    </location>
</feature>
<dbReference type="EMBL" id="FQZR01000009">
    <property type="protein sequence ID" value="SHJ67721.1"/>
    <property type="molecule type" value="Genomic_DNA"/>
</dbReference>
<dbReference type="Proteomes" id="UP000184001">
    <property type="component" value="Unassembled WGS sequence"/>
</dbReference>
<dbReference type="Pfam" id="PF13593">
    <property type="entry name" value="SBF_like"/>
    <property type="match status" value="1"/>
</dbReference>
<evidence type="ECO:0000313" key="3">
    <source>
        <dbReference type="Proteomes" id="UP000184001"/>
    </source>
</evidence>
<feature type="transmembrane region" description="Helical" evidence="1">
    <location>
        <begin position="132"/>
        <end position="154"/>
    </location>
</feature>
<keyword evidence="1" id="KW-1133">Transmembrane helix</keyword>
<dbReference type="AlphaFoldDB" id="A0A8G2CBZ2"/>
<feature type="transmembrane region" description="Helical" evidence="1">
    <location>
        <begin position="100"/>
        <end position="120"/>
    </location>
</feature>
<dbReference type="Gene3D" id="1.20.1530.20">
    <property type="match status" value="1"/>
</dbReference>
<reference evidence="2 3" key="1">
    <citation type="submission" date="2016-11" db="EMBL/GenBank/DDBJ databases">
        <authorList>
            <person name="Varghese N."/>
            <person name="Submissions S."/>
        </authorList>
    </citation>
    <scope>NUCLEOTIDE SEQUENCE [LARGE SCALE GENOMIC DNA]</scope>
    <source>
        <strain evidence="2 3">DSM 17919</strain>
    </source>
</reference>
<proteinExistence type="predicted"/>
<accession>A0A8G2CBZ2</accession>
<name>A0A8G2CBZ2_9BACT</name>
<feature type="transmembrane region" description="Helical" evidence="1">
    <location>
        <begin position="233"/>
        <end position="253"/>
    </location>
</feature>
<sequence length="323" mass="35786">MKFQKILELGNKKLLLLGVLIAIVLGVHLPLSQEILHAFHFTTLLVAIIFIAQGLNMDFSQAINIKKHFKIMVAGTIIAVFAYPALAYEFTRIFSLANDFALGFILICCFPNSLEAAMAMTMSANGNRVTAVVLLTGLCLVGIFSIPFNIYIWVGGTEHISASTVLAKVIGYVFLPVSVGQLLRKFFPRLPEQTKRISHYLPILCLSALVYISCSREASILDELSFSDIVHTLFPSASLHLLMLVIAVLVGRYILHLSKEDNRSFIFITSEKPMSLSVALWSVTYAPAHPTSIFPILIFYLAQMIIDSFIISRLKLQDCAKTG</sequence>
<dbReference type="InterPro" id="IPR016833">
    <property type="entry name" value="Put_Na-Bile_cotransptr"/>
</dbReference>
<protein>
    <submittedName>
        <fullName evidence="2">Solute carrier family 10 (Sodium/bile acid cotransporter), member 7</fullName>
    </submittedName>
</protein>
<feature type="transmembrane region" description="Helical" evidence="1">
    <location>
        <begin position="292"/>
        <end position="311"/>
    </location>
</feature>
<feature type="transmembrane region" description="Helical" evidence="1">
    <location>
        <begin position="265"/>
        <end position="286"/>
    </location>
</feature>
<dbReference type="InterPro" id="IPR038770">
    <property type="entry name" value="Na+/solute_symporter_sf"/>
</dbReference>
<feature type="transmembrane region" description="Helical" evidence="1">
    <location>
        <begin position="37"/>
        <end position="57"/>
    </location>
</feature>
<dbReference type="RefSeq" id="WP_019999306.1">
    <property type="nucleotide sequence ID" value="NZ_CP192219.1"/>
</dbReference>
<evidence type="ECO:0000313" key="2">
    <source>
        <dbReference type="EMBL" id="SHJ67721.1"/>
    </source>
</evidence>
<feature type="transmembrane region" description="Helical" evidence="1">
    <location>
        <begin position="200"/>
        <end position="221"/>
    </location>
</feature>
<comment type="caution">
    <text evidence="2">The sequence shown here is derived from an EMBL/GenBank/DDBJ whole genome shotgun (WGS) entry which is preliminary data.</text>
</comment>
<evidence type="ECO:0000256" key="1">
    <source>
        <dbReference type="SAM" id="Phobius"/>
    </source>
</evidence>
<dbReference type="PANTHER" id="PTHR18640:SF10">
    <property type="entry name" value="SODIUM_METABOLITE COTRANSPORTER BASS4, CHLOROPLASTIC-RELATED"/>
    <property type="match status" value="1"/>
</dbReference>
<keyword evidence="1" id="KW-0472">Membrane</keyword>
<keyword evidence="1" id="KW-0812">Transmembrane</keyword>
<gene>
    <name evidence="2" type="ORF">SAMN05660830_02989</name>
</gene>